<evidence type="ECO:0000256" key="4">
    <source>
        <dbReference type="ARBA" id="ARBA00022989"/>
    </source>
</evidence>
<dbReference type="EMBL" id="MCIF01000002">
    <property type="protein sequence ID" value="RAQ97148.1"/>
    <property type="molecule type" value="Genomic_DNA"/>
</dbReference>
<dbReference type="PANTHER" id="PTHR42770:SF7">
    <property type="entry name" value="MEMBRANE PROTEIN"/>
    <property type="match status" value="1"/>
</dbReference>
<dbReference type="Pfam" id="PF13520">
    <property type="entry name" value="AA_permease_2"/>
    <property type="match status" value="1"/>
</dbReference>
<comment type="caution">
    <text evidence="7">The sequence shown here is derived from an EMBL/GenBank/DDBJ whole genome shotgun (WGS) entry which is preliminary data.</text>
</comment>
<evidence type="ECO:0000256" key="3">
    <source>
        <dbReference type="ARBA" id="ARBA00022692"/>
    </source>
</evidence>
<feature type="transmembrane region" description="Helical" evidence="6">
    <location>
        <begin position="174"/>
        <end position="196"/>
    </location>
</feature>
<keyword evidence="8" id="KW-1185">Reference proteome</keyword>
<evidence type="ECO:0000313" key="7">
    <source>
        <dbReference type="EMBL" id="RAQ97148.1"/>
    </source>
</evidence>
<feature type="transmembrane region" description="Helical" evidence="6">
    <location>
        <begin position="347"/>
        <end position="369"/>
    </location>
</feature>
<dbReference type="GO" id="GO:0022857">
    <property type="term" value="F:transmembrane transporter activity"/>
    <property type="evidence" value="ECO:0007669"/>
    <property type="project" value="InterPro"/>
</dbReference>
<dbReference type="Proteomes" id="UP000248706">
    <property type="component" value="Unassembled WGS sequence"/>
</dbReference>
<feature type="transmembrane region" description="Helical" evidence="6">
    <location>
        <begin position="381"/>
        <end position="405"/>
    </location>
</feature>
<dbReference type="PIRSF" id="PIRSF006060">
    <property type="entry name" value="AA_transporter"/>
    <property type="match status" value="1"/>
</dbReference>
<dbReference type="GO" id="GO:0005886">
    <property type="term" value="C:plasma membrane"/>
    <property type="evidence" value="ECO:0007669"/>
    <property type="project" value="UniProtKB-SubCell"/>
</dbReference>
<feature type="transmembrane region" description="Helical" evidence="6">
    <location>
        <begin position="295"/>
        <end position="316"/>
    </location>
</feature>
<dbReference type="AlphaFoldDB" id="A0A328VGU1"/>
<dbReference type="PANTHER" id="PTHR42770">
    <property type="entry name" value="AMINO ACID TRANSPORTER-RELATED"/>
    <property type="match status" value="1"/>
</dbReference>
<sequence>MRPSTVTLESAGEAEQELPSESYVPKAMPPVLGTFDLTAVCVLGMLYLTNSTTAASSGAASLLLWLLGGVFYFLPSVIVSAQLGVLFPHDGSLYNWTHHALGRYWSFLIGFCWWLPGPLLIVTSAATMISYLQGLNHSWLTEPWQQGLAILALILLSGLLASRRLRTAQHLVNVGFCASLLSIVLISGAGAIWPLRGHQPATSFRTFSDWTPTLERLSLFGLICGAYGGAAMPLNMGGEIYEHEAIPGYLRWSTLVVLFGYLASTLTLLLVQGAAATSNPFALISVVDSVLGKVAGNITVVALLFAYLMAATAYNYSFARVLLVGSIDQRLPGRLGQLNRERVPTSAIALQTTIAALLALLIFLAIPYILFFADARNFSLIFYNVSIASVGTVWQTILVFIYIDLAHLLLKQREQVESRLIMPRWLLWPAIVIGPLASLVSVVSSLLVSWIPQQLDNAHWQYSVIALTSIMLVAALIGSLYASSQTSWQRMRMTGP</sequence>
<keyword evidence="3 6" id="KW-0812">Transmembrane</keyword>
<feature type="transmembrane region" description="Helical" evidence="6">
    <location>
        <begin position="31"/>
        <end position="50"/>
    </location>
</feature>
<evidence type="ECO:0000256" key="2">
    <source>
        <dbReference type="ARBA" id="ARBA00022475"/>
    </source>
</evidence>
<protein>
    <recommendedName>
        <fullName evidence="9">Amino acid permease</fullName>
    </recommendedName>
</protein>
<dbReference type="Gene3D" id="1.20.1740.10">
    <property type="entry name" value="Amino acid/polyamine transporter I"/>
    <property type="match status" value="1"/>
</dbReference>
<feature type="transmembrane region" description="Helical" evidence="6">
    <location>
        <begin position="426"/>
        <end position="448"/>
    </location>
</feature>
<keyword evidence="5 6" id="KW-0472">Membrane</keyword>
<evidence type="ECO:0000256" key="5">
    <source>
        <dbReference type="ARBA" id="ARBA00023136"/>
    </source>
</evidence>
<dbReference type="InterPro" id="IPR002293">
    <property type="entry name" value="AA/rel_permease1"/>
</dbReference>
<feature type="transmembrane region" description="Helical" evidence="6">
    <location>
        <begin position="62"/>
        <end position="87"/>
    </location>
</feature>
<organism evidence="7 8">
    <name type="scientific">Thermogemmatispora tikiterensis</name>
    <dbReference type="NCBI Taxonomy" id="1825093"/>
    <lineage>
        <taxon>Bacteria</taxon>
        <taxon>Bacillati</taxon>
        <taxon>Chloroflexota</taxon>
        <taxon>Ktedonobacteria</taxon>
        <taxon>Thermogemmatisporales</taxon>
        <taxon>Thermogemmatisporaceae</taxon>
        <taxon>Thermogemmatispora</taxon>
    </lineage>
</organism>
<keyword evidence="2" id="KW-1003">Cell membrane</keyword>
<feature type="transmembrane region" description="Helical" evidence="6">
    <location>
        <begin position="216"/>
        <end position="234"/>
    </location>
</feature>
<comment type="subcellular location">
    <subcellularLocation>
        <location evidence="1">Cell membrane</location>
        <topology evidence="1">Multi-pass membrane protein</topology>
    </subcellularLocation>
</comment>
<accession>A0A328VGU1</accession>
<dbReference type="InterPro" id="IPR050367">
    <property type="entry name" value="APC_superfamily"/>
</dbReference>
<name>A0A328VGU1_9CHLR</name>
<evidence type="ECO:0000256" key="6">
    <source>
        <dbReference type="SAM" id="Phobius"/>
    </source>
</evidence>
<feature type="transmembrane region" description="Helical" evidence="6">
    <location>
        <begin position="460"/>
        <end position="483"/>
    </location>
</feature>
<feature type="transmembrane region" description="Helical" evidence="6">
    <location>
        <begin position="107"/>
        <end position="132"/>
    </location>
</feature>
<reference evidence="7 8" key="1">
    <citation type="submission" date="2016-08" db="EMBL/GenBank/DDBJ databases">
        <title>Analysis of Carbohydrate Active Enzymes in Thermogemmatispora T81 Reveals Carbohydrate Degradation Ability.</title>
        <authorList>
            <person name="Tomazini A."/>
            <person name="Lal S."/>
            <person name="Stott M."/>
            <person name="Henrissat B."/>
            <person name="Polikarpov I."/>
            <person name="Sparling R."/>
            <person name="Levin D.B."/>
        </authorList>
    </citation>
    <scope>NUCLEOTIDE SEQUENCE [LARGE SCALE GENOMIC DNA]</scope>
    <source>
        <strain evidence="7 8">T81</strain>
    </source>
</reference>
<evidence type="ECO:0000313" key="8">
    <source>
        <dbReference type="Proteomes" id="UP000248706"/>
    </source>
</evidence>
<proteinExistence type="predicted"/>
<keyword evidence="4 6" id="KW-1133">Transmembrane helix</keyword>
<gene>
    <name evidence="7" type="ORF">A4R35_16535</name>
</gene>
<dbReference type="RefSeq" id="WP_189361943.1">
    <property type="nucleotide sequence ID" value="NZ_MCIF01000002.1"/>
</dbReference>
<evidence type="ECO:0000256" key="1">
    <source>
        <dbReference type="ARBA" id="ARBA00004651"/>
    </source>
</evidence>
<evidence type="ECO:0008006" key="9">
    <source>
        <dbReference type="Google" id="ProtNLM"/>
    </source>
</evidence>
<feature type="transmembrane region" description="Helical" evidence="6">
    <location>
        <begin position="255"/>
        <end position="275"/>
    </location>
</feature>